<organism evidence="3 4">
    <name type="scientific">Kingdonia uniflora</name>
    <dbReference type="NCBI Taxonomy" id="39325"/>
    <lineage>
        <taxon>Eukaryota</taxon>
        <taxon>Viridiplantae</taxon>
        <taxon>Streptophyta</taxon>
        <taxon>Embryophyta</taxon>
        <taxon>Tracheophyta</taxon>
        <taxon>Spermatophyta</taxon>
        <taxon>Magnoliopsida</taxon>
        <taxon>Ranunculales</taxon>
        <taxon>Circaeasteraceae</taxon>
        <taxon>Kingdonia</taxon>
    </lineage>
</organism>
<dbReference type="PANTHER" id="PTHR47926">
    <property type="entry name" value="PENTATRICOPEPTIDE REPEAT-CONTAINING PROTEIN"/>
    <property type="match status" value="1"/>
</dbReference>
<dbReference type="PROSITE" id="PS51375">
    <property type="entry name" value="PPR"/>
    <property type="match status" value="3"/>
</dbReference>
<evidence type="ECO:0000313" key="4">
    <source>
        <dbReference type="Proteomes" id="UP000541444"/>
    </source>
</evidence>
<feature type="repeat" description="PPR" evidence="2">
    <location>
        <begin position="140"/>
        <end position="170"/>
    </location>
</feature>
<keyword evidence="1" id="KW-0677">Repeat</keyword>
<dbReference type="NCBIfam" id="TIGR00756">
    <property type="entry name" value="PPR"/>
    <property type="match status" value="4"/>
</dbReference>
<comment type="caution">
    <text evidence="3">The sequence shown here is derived from an EMBL/GenBank/DDBJ whole genome shotgun (WGS) entry which is preliminary data.</text>
</comment>
<feature type="repeat" description="PPR" evidence="2">
    <location>
        <begin position="171"/>
        <end position="205"/>
    </location>
</feature>
<feature type="repeat" description="PPR" evidence="2">
    <location>
        <begin position="272"/>
        <end position="306"/>
    </location>
</feature>
<accession>A0A7J7MLW9</accession>
<dbReference type="FunFam" id="1.25.40.10:FF:000090">
    <property type="entry name" value="Pentatricopeptide repeat-containing protein, chloroplastic"/>
    <property type="match status" value="1"/>
</dbReference>
<dbReference type="EMBL" id="JACGCM010001398">
    <property type="protein sequence ID" value="KAF6155812.1"/>
    <property type="molecule type" value="Genomic_DNA"/>
</dbReference>
<reference evidence="3 4" key="1">
    <citation type="journal article" date="2020" name="IScience">
        <title>Genome Sequencing of the Endangered Kingdonia uniflora (Circaeasteraceae, Ranunculales) Reveals Potential Mechanisms of Evolutionary Specialization.</title>
        <authorList>
            <person name="Sun Y."/>
            <person name="Deng T."/>
            <person name="Zhang A."/>
            <person name="Moore M.J."/>
            <person name="Landis J.B."/>
            <person name="Lin N."/>
            <person name="Zhang H."/>
            <person name="Zhang X."/>
            <person name="Huang J."/>
            <person name="Zhang X."/>
            <person name="Sun H."/>
            <person name="Wang H."/>
        </authorList>
    </citation>
    <scope>NUCLEOTIDE SEQUENCE [LARGE SCALE GENOMIC DNA]</scope>
    <source>
        <strain evidence="3">TB1705</strain>
        <tissue evidence="3">Leaf</tissue>
    </source>
</reference>
<name>A0A7J7MLW9_9MAGN</name>
<dbReference type="InterPro" id="IPR002885">
    <property type="entry name" value="PPR_rpt"/>
</dbReference>
<keyword evidence="4" id="KW-1185">Reference proteome</keyword>
<dbReference type="Pfam" id="PF20431">
    <property type="entry name" value="E_motif"/>
    <property type="match status" value="1"/>
</dbReference>
<proteinExistence type="predicted"/>
<dbReference type="GO" id="GO:0009451">
    <property type="term" value="P:RNA modification"/>
    <property type="evidence" value="ECO:0007669"/>
    <property type="project" value="InterPro"/>
</dbReference>
<dbReference type="Pfam" id="PF13041">
    <property type="entry name" value="PPR_2"/>
    <property type="match status" value="2"/>
</dbReference>
<dbReference type="AlphaFoldDB" id="A0A7J7MLW9"/>
<sequence length="460" mass="51766">MRHESFCLERLMSILTELTHNSKNYSDIVDKIVKLERKLFPKHESLAKNFNQELRKKNCGLLYSTNGGEEDVVVVGYVMYSCLSSLLASITKLAASWVCDLYWVELECVRGVGFDKLLRYMNLGCVEDGLRAFESMEGKNVVSWTTLVNGCIYNKKLDEARFYFDKMPEKNVVSWTVMISGYERDGRFLDALKMFVSMWNSGVGPNQFTCSSIVSACTGCSCLFYCRQVHGNIFKFGLPIDIILSSSLVDMYAKCGDISSAVIIFESISMKNSASWNSIIGGYARHGFGIKALEEFERMKRHGVEPDEITLVNVLSACAHVGLVEEGEMHFESMGREYGIEAGKEHYTCMVDLFGRAGLLDKAETLIRKMPFEPDVVVWGALLGACGLHSSLELGIFAAEELYKLQQDHPAVYSLLCKIHGNKGVWTSVTELRKMMKDMKARKQKAGSWIESSFDISQRV</sequence>
<dbReference type="OrthoDB" id="185373at2759"/>
<dbReference type="Pfam" id="PF01535">
    <property type="entry name" value="PPR"/>
    <property type="match status" value="2"/>
</dbReference>
<dbReference type="InterPro" id="IPR046960">
    <property type="entry name" value="PPR_At4g14850-like_plant"/>
</dbReference>
<evidence type="ECO:0008006" key="5">
    <source>
        <dbReference type="Google" id="ProtNLM"/>
    </source>
</evidence>
<dbReference type="InterPro" id="IPR011990">
    <property type="entry name" value="TPR-like_helical_dom_sf"/>
</dbReference>
<dbReference type="PANTHER" id="PTHR47926:SF533">
    <property type="entry name" value="DYW DOMAIN-CONTAINING PROTEIN"/>
    <property type="match status" value="1"/>
</dbReference>
<dbReference type="InterPro" id="IPR046848">
    <property type="entry name" value="E_motif"/>
</dbReference>
<dbReference type="Gene3D" id="1.25.40.10">
    <property type="entry name" value="Tetratricopeptide repeat domain"/>
    <property type="match status" value="2"/>
</dbReference>
<dbReference type="Proteomes" id="UP000541444">
    <property type="component" value="Unassembled WGS sequence"/>
</dbReference>
<evidence type="ECO:0000256" key="1">
    <source>
        <dbReference type="ARBA" id="ARBA00022737"/>
    </source>
</evidence>
<protein>
    <recommendedName>
        <fullName evidence="5">Pentatricopeptide repeat-containing protein</fullName>
    </recommendedName>
</protein>
<gene>
    <name evidence="3" type="ORF">GIB67_039143</name>
</gene>
<evidence type="ECO:0000313" key="3">
    <source>
        <dbReference type="EMBL" id="KAF6155812.1"/>
    </source>
</evidence>
<evidence type="ECO:0000256" key="2">
    <source>
        <dbReference type="PROSITE-ProRule" id="PRU00708"/>
    </source>
</evidence>
<dbReference type="GO" id="GO:0003723">
    <property type="term" value="F:RNA binding"/>
    <property type="evidence" value="ECO:0007669"/>
    <property type="project" value="InterPro"/>
</dbReference>